<evidence type="ECO:0000313" key="2">
    <source>
        <dbReference type="EMBL" id="GEX64915.1"/>
    </source>
</evidence>
<sequence length="332" mass="37457">MIVPLEEATSDVGDSAILREKDSESEGDDSFYQEFNDLFQIPIVAPDNQSAFNPRRSSRKTSMPKKLSDFKVDTNIKYSIDKLVNYFNFSLKNINFSTSLNKIVEPETFDEASKDISKWVFKVKYKSTGEVERFNARVLRYLKNAPGKGISLNKDDELNLSVYVDFDWAKYKITRKSVTGGSTRFNAIVTSLDSLDLDYSSKNHVRKFLCALSLKWRSKVYEMVLDNDGVASKIRKEKFKSLALKAKVTRKQTSDNSICQCESDEDEEINLMAKNYGKLLQKGVKVHDKFDICQVRDKGGGAQDVNTNVSTAAAGITLLVIVQSLTTRHSLG</sequence>
<dbReference type="EMBL" id="BKCJ010121191">
    <property type="protein sequence ID" value="GEX64915.1"/>
    <property type="molecule type" value="Genomic_DNA"/>
</dbReference>
<dbReference type="PANTHER" id="PTHR11439:SF508">
    <property type="entry name" value="RNA-DIRECTED DNA POLYMERASE"/>
    <property type="match status" value="1"/>
</dbReference>
<gene>
    <name evidence="2" type="ORF">Tci_336890</name>
</gene>
<reference evidence="2" key="1">
    <citation type="journal article" date="2019" name="Sci. Rep.">
        <title>Draft genome of Tanacetum cinerariifolium, the natural source of mosquito coil.</title>
        <authorList>
            <person name="Yamashiro T."/>
            <person name="Shiraishi A."/>
            <person name="Satake H."/>
            <person name="Nakayama K."/>
        </authorList>
    </citation>
    <scope>NUCLEOTIDE SEQUENCE</scope>
</reference>
<proteinExistence type="predicted"/>
<feature type="region of interest" description="Disordered" evidence="1">
    <location>
        <begin position="1"/>
        <end position="28"/>
    </location>
</feature>
<dbReference type="AlphaFoldDB" id="A0A699H803"/>
<accession>A0A699H803</accession>
<comment type="caution">
    <text evidence="2">The sequence shown here is derived from an EMBL/GenBank/DDBJ whole genome shotgun (WGS) entry which is preliminary data.</text>
</comment>
<organism evidence="2">
    <name type="scientific">Tanacetum cinerariifolium</name>
    <name type="common">Dalmatian daisy</name>
    <name type="synonym">Chrysanthemum cinerariifolium</name>
    <dbReference type="NCBI Taxonomy" id="118510"/>
    <lineage>
        <taxon>Eukaryota</taxon>
        <taxon>Viridiplantae</taxon>
        <taxon>Streptophyta</taxon>
        <taxon>Embryophyta</taxon>
        <taxon>Tracheophyta</taxon>
        <taxon>Spermatophyta</taxon>
        <taxon>Magnoliopsida</taxon>
        <taxon>eudicotyledons</taxon>
        <taxon>Gunneridae</taxon>
        <taxon>Pentapetalae</taxon>
        <taxon>asterids</taxon>
        <taxon>campanulids</taxon>
        <taxon>Asterales</taxon>
        <taxon>Asteraceae</taxon>
        <taxon>Asteroideae</taxon>
        <taxon>Anthemideae</taxon>
        <taxon>Anthemidinae</taxon>
        <taxon>Tanacetum</taxon>
    </lineage>
</organism>
<evidence type="ECO:0000256" key="1">
    <source>
        <dbReference type="SAM" id="MobiDB-lite"/>
    </source>
</evidence>
<dbReference type="PANTHER" id="PTHR11439">
    <property type="entry name" value="GAG-POL-RELATED RETROTRANSPOSON"/>
    <property type="match status" value="1"/>
</dbReference>
<protein>
    <submittedName>
        <fullName evidence="2">Ribonuclease H-like domain-containing protein</fullName>
    </submittedName>
</protein>
<name>A0A699H803_TANCI</name>